<name>A0A2K3K8L7_TRIPR</name>
<evidence type="ECO:0000313" key="1">
    <source>
        <dbReference type="EMBL" id="PNX62637.1"/>
    </source>
</evidence>
<accession>A0A2K3K8L7</accession>
<proteinExistence type="predicted"/>
<evidence type="ECO:0000313" key="2">
    <source>
        <dbReference type="Proteomes" id="UP000236291"/>
    </source>
</evidence>
<dbReference type="Proteomes" id="UP000236291">
    <property type="component" value="Unassembled WGS sequence"/>
</dbReference>
<feature type="non-terminal residue" evidence="1">
    <location>
        <position position="1"/>
    </location>
</feature>
<dbReference type="AlphaFoldDB" id="A0A2K3K8L7"/>
<protein>
    <submittedName>
        <fullName evidence="1">Uncharacterized protein</fullName>
    </submittedName>
</protein>
<reference evidence="1 2" key="2">
    <citation type="journal article" date="2017" name="Front. Plant Sci.">
        <title>Gene Classification and Mining of Molecular Markers Useful in Red Clover (Trifolium pratense) Breeding.</title>
        <authorList>
            <person name="Istvanek J."/>
            <person name="Dluhosova J."/>
            <person name="Dluhos P."/>
            <person name="Patkova L."/>
            <person name="Nedelnik J."/>
            <person name="Repkova J."/>
        </authorList>
    </citation>
    <scope>NUCLEOTIDE SEQUENCE [LARGE SCALE GENOMIC DNA]</scope>
    <source>
        <strain evidence="2">cv. Tatra</strain>
        <tissue evidence="1">Young leaves</tissue>
    </source>
</reference>
<gene>
    <name evidence="1" type="ORF">L195_g061242</name>
</gene>
<comment type="caution">
    <text evidence="1">The sequence shown here is derived from an EMBL/GenBank/DDBJ whole genome shotgun (WGS) entry which is preliminary data.</text>
</comment>
<reference evidence="1 2" key="1">
    <citation type="journal article" date="2014" name="Am. J. Bot.">
        <title>Genome assembly and annotation for red clover (Trifolium pratense; Fabaceae).</title>
        <authorList>
            <person name="Istvanek J."/>
            <person name="Jaros M."/>
            <person name="Krenek A."/>
            <person name="Repkova J."/>
        </authorList>
    </citation>
    <scope>NUCLEOTIDE SEQUENCE [LARGE SCALE GENOMIC DNA]</scope>
    <source>
        <strain evidence="2">cv. Tatra</strain>
        <tissue evidence="1">Young leaves</tissue>
    </source>
</reference>
<sequence length="27" mass="2708">PEVVAVVGNVADPEPVGNIAGDYLAEI</sequence>
<organism evidence="1 2">
    <name type="scientific">Trifolium pratense</name>
    <name type="common">Red clover</name>
    <dbReference type="NCBI Taxonomy" id="57577"/>
    <lineage>
        <taxon>Eukaryota</taxon>
        <taxon>Viridiplantae</taxon>
        <taxon>Streptophyta</taxon>
        <taxon>Embryophyta</taxon>
        <taxon>Tracheophyta</taxon>
        <taxon>Spermatophyta</taxon>
        <taxon>Magnoliopsida</taxon>
        <taxon>eudicotyledons</taxon>
        <taxon>Gunneridae</taxon>
        <taxon>Pentapetalae</taxon>
        <taxon>rosids</taxon>
        <taxon>fabids</taxon>
        <taxon>Fabales</taxon>
        <taxon>Fabaceae</taxon>
        <taxon>Papilionoideae</taxon>
        <taxon>50 kb inversion clade</taxon>
        <taxon>NPAAA clade</taxon>
        <taxon>Hologalegina</taxon>
        <taxon>IRL clade</taxon>
        <taxon>Trifolieae</taxon>
        <taxon>Trifolium</taxon>
    </lineage>
</organism>
<dbReference type="EMBL" id="ASHM01149276">
    <property type="protein sequence ID" value="PNX62637.1"/>
    <property type="molecule type" value="Genomic_DNA"/>
</dbReference>